<feature type="transmembrane region" description="Helical" evidence="12">
    <location>
        <begin position="266"/>
        <end position="292"/>
    </location>
</feature>
<feature type="transmembrane region" description="Helical" evidence="12">
    <location>
        <begin position="241"/>
        <end position="259"/>
    </location>
</feature>
<keyword evidence="2" id="KW-1003">Cell membrane</keyword>
<accession>R1GXS7</accession>
<feature type="transmembrane region" description="Helical" evidence="12">
    <location>
        <begin position="123"/>
        <end position="145"/>
    </location>
</feature>
<comment type="caution">
    <text evidence="13">The sequence shown here is derived from an EMBL/GenBank/DDBJ whole genome shotgun (WGS) entry which is preliminary data.</text>
</comment>
<feature type="transmembrane region" description="Helical" evidence="12">
    <location>
        <begin position="166"/>
        <end position="186"/>
    </location>
</feature>
<keyword evidence="3 12" id="KW-0812">Transmembrane</keyword>
<keyword evidence="10" id="KW-1015">Disulfide bond</keyword>
<evidence type="ECO:0000256" key="11">
    <source>
        <dbReference type="ARBA" id="ARBA00023444"/>
    </source>
</evidence>
<keyword evidence="4" id="KW-0479">Metal-binding</keyword>
<keyword evidence="14" id="KW-1185">Reference proteome</keyword>
<evidence type="ECO:0000256" key="4">
    <source>
        <dbReference type="ARBA" id="ARBA00022723"/>
    </source>
</evidence>
<dbReference type="AlphaFoldDB" id="R1GXS7"/>
<keyword evidence="9 12" id="KW-0472">Membrane</keyword>
<proteinExistence type="predicted"/>
<evidence type="ECO:0000313" key="14">
    <source>
        <dbReference type="Proteomes" id="UP000013526"/>
    </source>
</evidence>
<evidence type="ECO:0000256" key="9">
    <source>
        <dbReference type="ARBA" id="ARBA00023136"/>
    </source>
</evidence>
<dbReference type="EMBL" id="AQGQ01000015">
    <property type="protein sequence ID" value="EOD56315.1"/>
    <property type="molecule type" value="Genomic_DNA"/>
</dbReference>
<dbReference type="GO" id="GO:0046872">
    <property type="term" value="F:metal ion binding"/>
    <property type="evidence" value="ECO:0007669"/>
    <property type="project" value="UniProtKB-KW"/>
</dbReference>
<feature type="transmembrane region" description="Helical" evidence="12">
    <location>
        <begin position="72"/>
        <end position="92"/>
    </location>
</feature>
<evidence type="ECO:0000256" key="3">
    <source>
        <dbReference type="ARBA" id="ARBA00022692"/>
    </source>
</evidence>
<name>R1GXS7_9GAMM</name>
<feature type="transmembrane region" description="Helical" evidence="12">
    <location>
        <begin position="298"/>
        <end position="318"/>
    </location>
</feature>
<dbReference type="PANTHER" id="PTHR35457:SF1">
    <property type="entry name" value="HEME A SYNTHASE"/>
    <property type="match status" value="1"/>
</dbReference>
<dbReference type="PANTHER" id="PTHR35457">
    <property type="entry name" value="HEME A SYNTHASE"/>
    <property type="match status" value="1"/>
</dbReference>
<sequence>MRWISLCALLLAAVVVVLGAYTRLTEAGLGCPDWPGCYGFHMVPSQSHEVALAEHRFPDTPLQPHLAWNEMLHRYCAGMLGLVILAMVLVSFLRRQGRLLACLTFGLVLGQASLGMLTVTMNLFPLVVMGHLLGGMTILALLWLANLRHWSVATESVIPILYPFRTLWLTRIGLGVLVMQIALGGWTSANYAALTCHQLPWCDGPWWRWLDFIQAFDPVPPPSDSYQFGVLPYGARMTIQLTHRSWAVVTGLTLLLLAWRIGREGLVGLGLVLAALVLLQIVLGVSNIGLLLPLPVALAHHGVAALLLLTMVTIWFALGRQSARIRET</sequence>
<evidence type="ECO:0000256" key="6">
    <source>
        <dbReference type="ARBA" id="ARBA00023002"/>
    </source>
</evidence>
<protein>
    <submittedName>
        <fullName evidence="13">Cytochrome oxidase assembly</fullName>
    </submittedName>
</protein>
<evidence type="ECO:0000256" key="2">
    <source>
        <dbReference type="ARBA" id="ARBA00022475"/>
    </source>
</evidence>
<dbReference type="OrthoDB" id="1447144at2"/>
<comment type="subcellular location">
    <subcellularLocation>
        <location evidence="1">Membrane</location>
        <topology evidence="1">Multi-pass membrane protein</topology>
    </subcellularLocation>
</comment>
<dbReference type="InterPro" id="IPR003780">
    <property type="entry name" value="COX15/CtaA_fam"/>
</dbReference>
<dbReference type="InterPro" id="IPR050450">
    <property type="entry name" value="COX15/CtaA_HemeA_synthase"/>
</dbReference>
<evidence type="ECO:0000313" key="13">
    <source>
        <dbReference type="EMBL" id="EOD56315.1"/>
    </source>
</evidence>
<keyword evidence="7" id="KW-0408">Iron</keyword>
<reference evidence="13 14" key="1">
    <citation type="journal article" date="2013" name="Genome Announc.">
        <title>Draft Genome Sequence of Aeromonas molluscorum Strain 848TT, Isolated from Bivalve Molluscs.</title>
        <authorList>
            <person name="Spataro N."/>
            <person name="Farfan M."/>
            <person name="Albarral V."/>
            <person name="Sanglas A."/>
            <person name="Loren J.G."/>
            <person name="Fuste M.C."/>
            <person name="Bosch E."/>
        </authorList>
    </citation>
    <scope>NUCLEOTIDE SEQUENCE [LARGE SCALE GENOMIC DNA]</scope>
    <source>
        <strain evidence="13 14">848</strain>
    </source>
</reference>
<evidence type="ECO:0000256" key="5">
    <source>
        <dbReference type="ARBA" id="ARBA00022989"/>
    </source>
</evidence>
<organism evidence="13 14">
    <name type="scientific">Aeromonas molluscorum 848</name>
    <dbReference type="NCBI Taxonomy" id="1268236"/>
    <lineage>
        <taxon>Bacteria</taxon>
        <taxon>Pseudomonadati</taxon>
        <taxon>Pseudomonadota</taxon>
        <taxon>Gammaproteobacteria</taxon>
        <taxon>Aeromonadales</taxon>
        <taxon>Aeromonadaceae</taxon>
        <taxon>Aeromonas</taxon>
    </lineage>
</organism>
<dbReference type="GO" id="GO:0016020">
    <property type="term" value="C:membrane"/>
    <property type="evidence" value="ECO:0007669"/>
    <property type="project" value="UniProtKB-SubCell"/>
</dbReference>
<evidence type="ECO:0000256" key="10">
    <source>
        <dbReference type="ARBA" id="ARBA00023157"/>
    </source>
</evidence>
<gene>
    <name evidence="13" type="ORF">G113_04463</name>
</gene>
<keyword evidence="5 12" id="KW-1133">Transmembrane helix</keyword>
<feature type="transmembrane region" description="Helical" evidence="12">
    <location>
        <begin position="99"/>
        <end position="117"/>
    </location>
</feature>
<dbReference type="Proteomes" id="UP000013526">
    <property type="component" value="Unassembled WGS sequence"/>
</dbReference>
<evidence type="ECO:0000256" key="12">
    <source>
        <dbReference type="SAM" id="Phobius"/>
    </source>
</evidence>
<keyword evidence="6" id="KW-0560">Oxidoreductase</keyword>
<keyword evidence="8" id="KW-0350">Heme biosynthesis</keyword>
<evidence type="ECO:0000256" key="1">
    <source>
        <dbReference type="ARBA" id="ARBA00004141"/>
    </source>
</evidence>
<comment type="pathway">
    <text evidence="11">Porphyrin-containing compound metabolism.</text>
</comment>
<dbReference type="GO" id="GO:0006784">
    <property type="term" value="P:heme A biosynthetic process"/>
    <property type="evidence" value="ECO:0007669"/>
    <property type="project" value="InterPro"/>
</dbReference>
<dbReference type="Pfam" id="PF02628">
    <property type="entry name" value="COX15-CtaA"/>
    <property type="match status" value="1"/>
</dbReference>
<dbReference type="RefSeq" id="WP_005894077.1">
    <property type="nucleotide sequence ID" value="NZ_AQGQ01000015.1"/>
</dbReference>
<dbReference type="PATRIC" id="fig|1268236.3.peg.891"/>
<dbReference type="GO" id="GO:0016491">
    <property type="term" value="F:oxidoreductase activity"/>
    <property type="evidence" value="ECO:0007669"/>
    <property type="project" value="UniProtKB-KW"/>
</dbReference>
<evidence type="ECO:0000256" key="8">
    <source>
        <dbReference type="ARBA" id="ARBA00023133"/>
    </source>
</evidence>
<evidence type="ECO:0000256" key="7">
    <source>
        <dbReference type="ARBA" id="ARBA00023004"/>
    </source>
</evidence>